<dbReference type="AlphaFoldDB" id="A0A6M3KMV4"/>
<dbReference type="GO" id="GO:0032259">
    <property type="term" value="P:methylation"/>
    <property type="evidence" value="ECO:0007669"/>
    <property type="project" value="UniProtKB-KW"/>
</dbReference>
<organism evidence="3">
    <name type="scientific">viral metagenome</name>
    <dbReference type="NCBI Taxonomy" id="1070528"/>
    <lineage>
        <taxon>unclassified sequences</taxon>
        <taxon>metagenomes</taxon>
        <taxon>organismal metagenomes</taxon>
    </lineage>
</organism>
<proteinExistence type="predicted"/>
<sequence>MAQELKPLTHREYLFPHLDDKKLYEQRYNELYLNPAYHDLPVRTWMKKFHPKACSSILELGAGGGANLIYLAKLGHTCDGVEIAQNAVDAFHRKLETEPPHFQQRVSLVQGWIEDFCPEKQYDYVICCEVLEHVIDPVKILEVLKRCLKPEGTGYITAPTLRKLNDQTHVRVVYEATMVKWTDEVGLQITWSEQTSRRVYCFVKIIPEGANDGSRAGEDTE</sequence>
<dbReference type="InterPro" id="IPR013216">
    <property type="entry name" value="Methyltransf_11"/>
</dbReference>
<dbReference type="EMBL" id="MT141505">
    <property type="protein sequence ID" value="QJA63766.1"/>
    <property type="molecule type" value="Genomic_DNA"/>
</dbReference>
<dbReference type="PANTHER" id="PTHR43861">
    <property type="entry name" value="TRANS-ACONITATE 2-METHYLTRANSFERASE-RELATED"/>
    <property type="match status" value="1"/>
</dbReference>
<evidence type="ECO:0000313" key="2">
    <source>
        <dbReference type="EMBL" id="QJA63766.1"/>
    </source>
</evidence>
<dbReference type="GO" id="GO:0008757">
    <property type="term" value="F:S-adenosylmethionine-dependent methyltransferase activity"/>
    <property type="evidence" value="ECO:0007669"/>
    <property type="project" value="InterPro"/>
</dbReference>
<evidence type="ECO:0000259" key="1">
    <source>
        <dbReference type="Pfam" id="PF08241"/>
    </source>
</evidence>
<dbReference type="SUPFAM" id="SSF53335">
    <property type="entry name" value="S-adenosyl-L-methionine-dependent methyltransferases"/>
    <property type="match status" value="1"/>
</dbReference>
<dbReference type="InterPro" id="IPR029063">
    <property type="entry name" value="SAM-dependent_MTases_sf"/>
</dbReference>
<protein>
    <submittedName>
        <fullName evidence="3">Putative methyltransferase</fullName>
    </submittedName>
</protein>
<keyword evidence="3" id="KW-0489">Methyltransferase</keyword>
<gene>
    <name evidence="3" type="ORF">MM415A00306_0028</name>
    <name evidence="2" type="ORF">MM415B00578_0020</name>
</gene>
<dbReference type="Gene3D" id="3.40.50.150">
    <property type="entry name" value="Vaccinia Virus protein VP39"/>
    <property type="match status" value="1"/>
</dbReference>
<reference evidence="3" key="1">
    <citation type="submission" date="2020-03" db="EMBL/GenBank/DDBJ databases">
        <title>The deep terrestrial virosphere.</title>
        <authorList>
            <person name="Holmfeldt K."/>
            <person name="Nilsson E."/>
            <person name="Simone D."/>
            <person name="Lopez-Fernandez M."/>
            <person name="Wu X."/>
            <person name="de Brujin I."/>
            <person name="Lundin D."/>
            <person name="Andersson A."/>
            <person name="Bertilsson S."/>
            <person name="Dopson M."/>
        </authorList>
    </citation>
    <scope>NUCLEOTIDE SEQUENCE</scope>
    <source>
        <strain evidence="3">MM415A00306</strain>
        <strain evidence="2">MM415B00578</strain>
    </source>
</reference>
<dbReference type="Pfam" id="PF08241">
    <property type="entry name" value="Methyltransf_11"/>
    <property type="match status" value="1"/>
</dbReference>
<name>A0A6M3KMV4_9ZZZZ</name>
<evidence type="ECO:0000313" key="3">
    <source>
        <dbReference type="EMBL" id="QJA83192.1"/>
    </source>
</evidence>
<dbReference type="EMBL" id="MT142505">
    <property type="protein sequence ID" value="QJA83192.1"/>
    <property type="molecule type" value="Genomic_DNA"/>
</dbReference>
<keyword evidence="3" id="KW-0808">Transferase</keyword>
<dbReference type="CDD" id="cd02440">
    <property type="entry name" value="AdoMet_MTases"/>
    <property type="match status" value="1"/>
</dbReference>
<accession>A0A6M3KMV4</accession>
<feature type="domain" description="Methyltransferase type 11" evidence="1">
    <location>
        <begin position="58"/>
        <end position="154"/>
    </location>
</feature>